<reference evidence="11" key="2">
    <citation type="submission" date="2025-08" db="UniProtKB">
        <authorList>
            <consortium name="RefSeq"/>
        </authorList>
    </citation>
    <scope>IDENTIFICATION</scope>
    <source>
        <tissue evidence="11">Leaf</tissue>
    </source>
</reference>
<feature type="region of interest" description="Disordered" evidence="8">
    <location>
        <begin position="134"/>
        <end position="203"/>
    </location>
</feature>
<evidence type="ECO:0000256" key="7">
    <source>
        <dbReference type="ARBA" id="ARBA00023278"/>
    </source>
</evidence>
<comment type="subcellular location">
    <subcellularLocation>
        <location evidence="1">Secreted</location>
        <location evidence="1">Extracellular space</location>
        <location evidence="1">Apoplast</location>
    </subcellularLocation>
</comment>
<evidence type="ECO:0000256" key="3">
    <source>
        <dbReference type="ARBA" id="ARBA00022523"/>
    </source>
</evidence>
<keyword evidence="9" id="KW-1133">Transmembrane helix</keyword>
<keyword evidence="6" id="KW-0732">Signal</keyword>
<dbReference type="GO" id="GO:0005179">
    <property type="term" value="F:hormone activity"/>
    <property type="evidence" value="ECO:0007669"/>
    <property type="project" value="UniProtKB-KW"/>
</dbReference>
<feature type="compositionally biased region" description="Polar residues" evidence="8">
    <location>
        <begin position="194"/>
        <end position="203"/>
    </location>
</feature>
<dbReference type="PANTHER" id="PTHR33348:SF44">
    <property type="entry name" value="PRECURSOR OF CEP6"/>
    <property type="match status" value="1"/>
</dbReference>
<keyword evidence="7" id="KW-0379">Hydroxylation</keyword>
<evidence type="ECO:0000256" key="1">
    <source>
        <dbReference type="ARBA" id="ARBA00004271"/>
    </source>
</evidence>
<dbReference type="GO" id="GO:2000280">
    <property type="term" value="P:regulation of root development"/>
    <property type="evidence" value="ECO:0007669"/>
    <property type="project" value="TreeGrafter"/>
</dbReference>
<organism evidence="10 11">
    <name type="scientific">Rhodamnia argentea</name>
    <dbReference type="NCBI Taxonomy" id="178133"/>
    <lineage>
        <taxon>Eukaryota</taxon>
        <taxon>Viridiplantae</taxon>
        <taxon>Streptophyta</taxon>
        <taxon>Embryophyta</taxon>
        <taxon>Tracheophyta</taxon>
        <taxon>Spermatophyta</taxon>
        <taxon>Magnoliopsida</taxon>
        <taxon>eudicotyledons</taxon>
        <taxon>Gunneridae</taxon>
        <taxon>Pentapetalae</taxon>
        <taxon>rosids</taxon>
        <taxon>malvids</taxon>
        <taxon>Myrtales</taxon>
        <taxon>Myrtaceae</taxon>
        <taxon>Myrtoideae</taxon>
        <taxon>Myrteae</taxon>
        <taxon>Australasian group</taxon>
        <taxon>Rhodamnia</taxon>
    </lineage>
</organism>
<protein>
    <submittedName>
        <fullName evidence="11">Uncharacterized protein LOC115740314</fullName>
    </submittedName>
</protein>
<dbReference type="GO" id="GO:0006995">
    <property type="term" value="P:cellular response to nitrogen starvation"/>
    <property type="evidence" value="ECO:0007669"/>
    <property type="project" value="UniProtKB-ARBA"/>
</dbReference>
<dbReference type="GO" id="GO:1901371">
    <property type="term" value="P:regulation of leaf morphogenesis"/>
    <property type="evidence" value="ECO:0007669"/>
    <property type="project" value="TreeGrafter"/>
</dbReference>
<sequence length="203" mass="21987">MQSCSASHSVDHIPVYPFLLTAHSQAENLNFLFYTSLAMAELQVIARLAIIFTFIAFHAILTSEGRSMKSAWKDKFHSIDNENQMHEQASRFLTPGQSPRNDDCSDAGKKTVPSLAAHVQAANLGKPEAVYKDDFRPTNPGSSPGVGHSLVGLKKEAARPKSPSSNEEGLTVTETPGDFQSTRPGHSPGVGHVFQSTNEEPKA</sequence>
<accession>A0A8B8P4G9</accession>
<evidence type="ECO:0000313" key="11">
    <source>
        <dbReference type="RefSeq" id="XP_030529651.1"/>
    </source>
</evidence>
<keyword evidence="3" id="KW-0052">Apoplast</keyword>
<dbReference type="OrthoDB" id="1675975at2759"/>
<evidence type="ECO:0000256" key="6">
    <source>
        <dbReference type="ARBA" id="ARBA00022729"/>
    </source>
</evidence>
<keyword evidence="9" id="KW-0472">Membrane</keyword>
<dbReference type="GO" id="GO:0048364">
    <property type="term" value="P:root development"/>
    <property type="evidence" value="ECO:0007669"/>
    <property type="project" value="InterPro"/>
</dbReference>
<keyword evidence="5" id="KW-0372">Hormone</keyword>
<evidence type="ECO:0000256" key="4">
    <source>
        <dbReference type="ARBA" id="ARBA00022525"/>
    </source>
</evidence>
<evidence type="ECO:0000256" key="9">
    <source>
        <dbReference type="SAM" id="Phobius"/>
    </source>
</evidence>
<dbReference type="GeneID" id="115740314"/>
<keyword evidence="10" id="KW-1185">Reference proteome</keyword>
<reference evidence="10" key="1">
    <citation type="submission" date="2025-05" db="UniProtKB">
        <authorList>
            <consortium name="RefSeq"/>
        </authorList>
    </citation>
    <scope>NUCLEOTIDE SEQUENCE [LARGE SCALE GENOMIC DNA]</scope>
</reference>
<evidence type="ECO:0000256" key="8">
    <source>
        <dbReference type="SAM" id="MobiDB-lite"/>
    </source>
</evidence>
<evidence type="ECO:0000256" key="2">
    <source>
        <dbReference type="ARBA" id="ARBA00008963"/>
    </source>
</evidence>
<evidence type="ECO:0000313" key="10">
    <source>
        <dbReference type="Proteomes" id="UP000827889"/>
    </source>
</evidence>
<evidence type="ECO:0000256" key="5">
    <source>
        <dbReference type="ARBA" id="ARBA00022702"/>
    </source>
</evidence>
<keyword evidence="4" id="KW-0964">Secreted</keyword>
<proteinExistence type="inferred from homology"/>
<keyword evidence="9" id="KW-0812">Transmembrane</keyword>
<name>A0A8B8P4G9_9MYRT</name>
<dbReference type="KEGG" id="rarg:115740314"/>
<dbReference type="GO" id="GO:1902025">
    <property type="term" value="P:nitrate import"/>
    <property type="evidence" value="ECO:0007669"/>
    <property type="project" value="TreeGrafter"/>
</dbReference>
<feature type="transmembrane region" description="Helical" evidence="9">
    <location>
        <begin position="44"/>
        <end position="61"/>
    </location>
</feature>
<gene>
    <name evidence="11" type="primary">LOC115740314</name>
</gene>
<dbReference type="GO" id="GO:0048046">
    <property type="term" value="C:apoplast"/>
    <property type="evidence" value="ECO:0007669"/>
    <property type="project" value="UniProtKB-SubCell"/>
</dbReference>
<feature type="compositionally biased region" description="Polar residues" evidence="8">
    <location>
        <begin position="162"/>
        <end position="184"/>
    </location>
</feature>
<dbReference type="PANTHER" id="PTHR33348">
    <property type="entry name" value="PRECURSOR OF CEP5"/>
    <property type="match status" value="1"/>
</dbReference>
<comment type="similarity">
    <text evidence="2">Belongs to the C-terminally encoded plant signaling peptide (CEP) family.</text>
</comment>
<dbReference type="Proteomes" id="UP000827889">
    <property type="component" value="Chromosome 1"/>
</dbReference>
<dbReference type="RefSeq" id="XP_030529651.1">
    <property type="nucleotide sequence ID" value="XM_030673791.2"/>
</dbReference>
<dbReference type="AlphaFoldDB" id="A0A8B8P4G9"/>
<dbReference type="InterPro" id="IPR033250">
    <property type="entry name" value="CEP"/>
</dbReference>